<dbReference type="RefSeq" id="WP_165098978.1">
    <property type="nucleotide sequence ID" value="NZ_CP049056.1"/>
</dbReference>
<dbReference type="CDD" id="cd06354">
    <property type="entry name" value="PBP1_PrnA-like"/>
    <property type="match status" value="1"/>
</dbReference>
<protein>
    <submittedName>
        <fullName evidence="9">BMP family ABC transporter substrate-binding protein</fullName>
    </submittedName>
</protein>
<dbReference type="EMBL" id="CP049056">
    <property type="protein sequence ID" value="QIE56141.1"/>
    <property type="molecule type" value="Genomic_DNA"/>
</dbReference>
<evidence type="ECO:0000313" key="10">
    <source>
        <dbReference type="Proteomes" id="UP000503336"/>
    </source>
</evidence>
<dbReference type="SUPFAM" id="SSF53822">
    <property type="entry name" value="Periplasmic binding protein-like I"/>
    <property type="match status" value="1"/>
</dbReference>
<evidence type="ECO:0000256" key="2">
    <source>
        <dbReference type="ARBA" id="ARBA00008610"/>
    </source>
</evidence>
<evidence type="ECO:0000256" key="5">
    <source>
        <dbReference type="ARBA" id="ARBA00023136"/>
    </source>
</evidence>
<evidence type="ECO:0000259" key="8">
    <source>
        <dbReference type="Pfam" id="PF02608"/>
    </source>
</evidence>
<keyword evidence="6" id="KW-0449">Lipoprotein</keyword>
<feature type="domain" description="ABC transporter substrate-binding protein PnrA-like" evidence="8">
    <location>
        <begin position="28"/>
        <end position="322"/>
    </location>
</feature>
<evidence type="ECO:0000256" key="3">
    <source>
        <dbReference type="ARBA" id="ARBA00022475"/>
    </source>
</evidence>
<evidence type="ECO:0000256" key="7">
    <source>
        <dbReference type="SAM" id="SignalP"/>
    </source>
</evidence>
<dbReference type="Gene3D" id="3.40.50.2300">
    <property type="match status" value="2"/>
</dbReference>
<organism evidence="9 10">
    <name type="scientific">Pikeienuella piscinae</name>
    <dbReference type="NCBI Taxonomy" id="2748098"/>
    <lineage>
        <taxon>Bacteria</taxon>
        <taxon>Pseudomonadati</taxon>
        <taxon>Pseudomonadota</taxon>
        <taxon>Alphaproteobacteria</taxon>
        <taxon>Rhodobacterales</taxon>
        <taxon>Paracoccaceae</taxon>
        <taxon>Pikeienuella</taxon>
    </lineage>
</organism>
<comment type="similarity">
    <text evidence="2">Belongs to the BMP lipoprotein family.</text>
</comment>
<dbReference type="Pfam" id="PF02608">
    <property type="entry name" value="Bmp"/>
    <property type="match status" value="1"/>
</dbReference>
<dbReference type="InterPro" id="IPR050957">
    <property type="entry name" value="BMP_lipoprotein"/>
</dbReference>
<name>A0A7L5BXI1_9RHOB</name>
<evidence type="ECO:0000256" key="6">
    <source>
        <dbReference type="ARBA" id="ARBA00023288"/>
    </source>
</evidence>
<evidence type="ECO:0000256" key="1">
    <source>
        <dbReference type="ARBA" id="ARBA00004193"/>
    </source>
</evidence>
<dbReference type="KEGG" id="hdh:G5B40_12130"/>
<gene>
    <name evidence="9" type="ORF">G5B40_12130</name>
</gene>
<dbReference type="AlphaFoldDB" id="A0A7L5BXI1"/>
<sequence length="334" mass="34843">MNLVKLAAAALVAAGGATAALAADIKPAVVYDMGGKFDKSFNEGVYTGVKKFTNETGVAVMEFEVTSETQREQALRRMAERGATIILGVGFAQADAIAKVAAEFPDTEFAIIDVTWLDAPNIRQYGFKENEGSYLMGVAAAMASKTGKVGFVGGMDIPLIRHFACGYVQGVKATKPGDEVFQNMTGSTPAAWNDPAKGAELAQSQMDRGADVIYHAAGGTGVGVIRAAADAGKLAIGVDSNQNGMAPGHVLTSMLKRVDVAAYETFKDAAAGEFETGVRVLGAAEGGVDWALDDNNAELITPEIKAAIEEAKAKIISGEIKVASYYDTESCPVN</sequence>
<evidence type="ECO:0000313" key="9">
    <source>
        <dbReference type="EMBL" id="QIE56141.1"/>
    </source>
</evidence>
<comment type="subcellular location">
    <subcellularLocation>
        <location evidence="1">Cell membrane</location>
        <topology evidence="1">Lipid-anchor</topology>
    </subcellularLocation>
</comment>
<accession>A0A7L5BXI1</accession>
<reference evidence="9 10" key="1">
    <citation type="submission" date="2020-02" db="EMBL/GenBank/DDBJ databases">
        <title>complete genome sequence of Rhodobacteraceae bacterium.</title>
        <authorList>
            <person name="Park J."/>
            <person name="Kim Y.-S."/>
            <person name="Kim K.-H."/>
        </authorList>
    </citation>
    <scope>NUCLEOTIDE SEQUENCE [LARGE SCALE GENOMIC DNA]</scope>
    <source>
        <strain evidence="9 10">RR4-56</strain>
    </source>
</reference>
<evidence type="ECO:0000256" key="4">
    <source>
        <dbReference type="ARBA" id="ARBA00022729"/>
    </source>
</evidence>
<dbReference type="PANTHER" id="PTHR34296">
    <property type="entry name" value="TRANSCRIPTIONAL ACTIVATOR PROTEIN MED"/>
    <property type="match status" value="1"/>
</dbReference>
<dbReference type="InterPro" id="IPR003760">
    <property type="entry name" value="PnrA-like"/>
</dbReference>
<dbReference type="InterPro" id="IPR028082">
    <property type="entry name" value="Peripla_BP_I"/>
</dbReference>
<dbReference type="GO" id="GO:0005886">
    <property type="term" value="C:plasma membrane"/>
    <property type="evidence" value="ECO:0007669"/>
    <property type="project" value="UniProtKB-SubCell"/>
</dbReference>
<keyword evidence="4 7" id="KW-0732">Signal</keyword>
<keyword evidence="5" id="KW-0472">Membrane</keyword>
<proteinExistence type="inferred from homology"/>
<keyword evidence="10" id="KW-1185">Reference proteome</keyword>
<keyword evidence="3" id="KW-1003">Cell membrane</keyword>
<dbReference type="Proteomes" id="UP000503336">
    <property type="component" value="Chromosome"/>
</dbReference>
<feature type="chain" id="PRO_5029551012" evidence="7">
    <location>
        <begin position="23"/>
        <end position="334"/>
    </location>
</feature>
<dbReference type="PANTHER" id="PTHR34296:SF2">
    <property type="entry name" value="ABC TRANSPORTER GUANOSINE-BINDING PROTEIN NUPN"/>
    <property type="match status" value="1"/>
</dbReference>
<feature type="signal peptide" evidence="7">
    <location>
        <begin position="1"/>
        <end position="22"/>
    </location>
</feature>